<sequence>MTFTRNDSSENQHSGSIVQIIRSIPGAALEVWRGKQAAWHASARLRHPLRDLNWNADTAAALQAEVEKLIPTTGKPSPARNNQAQRALVCEEDCIILEEIKTLTQQQNRSNVTRTAAYLECYEQYPELHWALLAHMVSRNGGYHMTDLHSDLMHNLQNQKDREHMYRLLERCNALIFQDAYPQLQLYIHSRRLGRSCFHLLSHFHVSSFMTPFWERFWLERCSSILSVALIINEQNYIESRVVQHPYFQKVVLSKPAFHLHNLAGLNHIVFPLAQGGGLTGRVIEHFGKLNERIQFGKGLYALLFGVEQVLQQVLEFARTVPHGGSRAEYWPGLFTKHHEGPTDHNLYTEVLMNEEWLPEGQRLYSPELLAVWGDTPYEPITRHDWLETRDCLGYLTAPRRPWLFDMSHEHRYGMLKTALAHDVQVLTH</sequence>
<dbReference type="EMBL" id="FMVM01000007">
    <property type="protein sequence ID" value="SCY67497.1"/>
    <property type="molecule type" value="Genomic_DNA"/>
</dbReference>
<dbReference type="InterPro" id="IPR019658">
    <property type="entry name" value="DUF2515"/>
</dbReference>
<evidence type="ECO:0000313" key="1">
    <source>
        <dbReference type="EMBL" id="SCY67497.1"/>
    </source>
</evidence>
<gene>
    <name evidence="1" type="ORF">SAMN05720606_107219</name>
</gene>
<dbReference type="RefSeq" id="WP_090919574.1">
    <property type="nucleotide sequence ID" value="NZ_FMVM01000007.1"/>
</dbReference>
<dbReference type="AlphaFoldDB" id="A0A1G5HUS3"/>
<name>A0A1G5HUS3_9BACL</name>
<evidence type="ECO:0000313" key="2">
    <source>
        <dbReference type="Proteomes" id="UP000198538"/>
    </source>
</evidence>
<dbReference type="STRING" id="582692.SAMN05720606_107219"/>
<protein>
    <recommendedName>
        <fullName evidence="3">DUF2515 domain-containing protein</fullName>
    </recommendedName>
</protein>
<dbReference type="Proteomes" id="UP000198538">
    <property type="component" value="Unassembled WGS sequence"/>
</dbReference>
<accession>A0A1G5HUS3</accession>
<keyword evidence="2" id="KW-1185">Reference proteome</keyword>
<organism evidence="1 2">
    <name type="scientific">Paenibacillus polysaccharolyticus</name>
    <dbReference type="NCBI Taxonomy" id="582692"/>
    <lineage>
        <taxon>Bacteria</taxon>
        <taxon>Bacillati</taxon>
        <taxon>Bacillota</taxon>
        <taxon>Bacilli</taxon>
        <taxon>Bacillales</taxon>
        <taxon>Paenibacillaceae</taxon>
        <taxon>Paenibacillus</taxon>
    </lineage>
</organism>
<evidence type="ECO:0008006" key="3">
    <source>
        <dbReference type="Google" id="ProtNLM"/>
    </source>
</evidence>
<proteinExistence type="predicted"/>
<reference evidence="2" key="1">
    <citation type="submission" date="2016-10" db="EMBL/GenBank/DDBJ databases">
        <authorList>
            <person name="Varghese N."/>
            <person name="Submissions S."/>
        </authorList>
    </citation>
    <scope>NUCLEOTIDE SEQUENCE [LARGE SCALE GENOMIC DNA]</scope>
    <source>
        <strain evidence="2">BL9</strain>
    </source>
</reference>
<dbReference type="Pfam" id="PF10720">
    <property type="entry name" value="DUF2515"/>
    <property type="match status" value="1"/>
</dbReference>